<dbReference type="Gene3D" id="3.40.190.10">
    <property type="entry name" value="Periplasmic binding protein-like II"/>
    <property type="match status" value="2"/>
</dbReference>
<dbReference type="Pfam" id="PF03466">
    <property type="entry name" value="LysR_substrate"/>
    <property type="match status" value="1"/>
</dbReference>
<dbReference type="InterPro" id="IPR036388">
    <property type="entry name" value="WH-like_DNA-bd_sf"/>
</dbReference>
<evidence type="ECO:0000256" key="3">
    <source>
        <dbReference type="ARBA" id="ARBA00023125"/>
    </source>
</evidence>
<organism evidence="7 8">
    <name type="scientific">Aliiglaciecola lipolytica E3</name>
    <dbReference type="NCBI Taxonomy" id="1127673"/>
    <lineage>
        <taxon>Bacteria</taxon>
        <taxon>Pseudomonadati</taxon>
        <taxon>Pseudomonadota</taxon>
        <taxon>Gammaproteobacteria</taxon>
        <taxon>Alteromonadales</taxon>
        <taxon>Alteromonadaceae</taxon>
        <taxon>Aliiglaciecola</taxon>
    </lineage>
</organism>
<dbReference type="GO" id="GO:0032993">
    <property type="term" value="C:protein-DNA complex"/>
    <property type="evidence" value="ECO:0007669"/>
    <property type="project" value="TreeGrafter"/>
</dbReference>
<dbReference type="PRINTS" id="PR00039">
    <property type="entry name" value="HTHLYSR"/>
</dbReference>
<dbReference type="GO" id="GO:0003677">
    <property type="term" value="F:DNA binding"/>
    <property type="evidence" value="ECO:0007669"/>
    <property type="project" value="UniProtKB-KW"/>
</dbReference>
<sequence>MISDNKSPSINQLKYFVAVAKQLSFRRAAQSLGVSQPTLTIQVQSLEKNLKLSLFERNRSGTLLTPQGHALLVHAEAILRATQRFNDSARELIDGTTTTYRLGIPPTLGPYLLPFVLPELHRRFSQLKFYVREGSTQQLEEGLLSGDYDLIISPSTRESSQLIVSELFTEPLKLVMPSDHALAGQEFVNPSDIQGEKVLTLEDSHHFHHQVQTICAQIGAHLHRDYEGTSLDTLRQMVVMGVGVSFLPGLYIHSELHRPDELHVCELLDTPITRLHHLIWRNTAPGRVFFRELGQLFRDIIEEKLANAVTVSKESIR</sequence>
<dbReference type="CDD" id="cd08411">
    <property type="entry name" value="PBP2_OxyR"/>
    <property type="match status" value="1"/>
</dbReference>
<evidence type="ECO:0000256" key="4">
    <source>
        <dbReference type="ARBA" id="ARBA00023159"/>
    </source>
</evidence>
<name>K6WXS5_9ALTE</name>
<dbReference type="RefSeq" id="WP_008843094.1">
    <property type="nucleotide sequence ID" value="NZ_BAEN01000015.1"/>
</dbReference>
<gene>
    <name evidence="7" type="primary">oxyR</name>
    <name evidence="7" type="ORF">GLIP_0628</name>
</gene>
<keyword evidence="5" id="KW-0804">Transcription</keyword>
<dbReference type="Pfam" id="PF00126">
    <property type="entry name" value="HTH_1"/>
    <property type="match status" value="1"/>
</dbReference>
<evidence type="ECO:0000313" key="7">
    <source>
        <dbReference type="EMBL" id="GAC13274.1"/>
    </source>
</evidence>
<dbReference type="OrthoDB" id="9775392at2"/>
<dbReference type="InterPro" id="IPR036390">
    <property type="entry name" value="WH_DNA-bd_sf"/>
</dbReference>
<dbReference type="AlphaFoldDB" id="K6WXS5"/>
<dbReference type="SUPFAM" id="SSF53850">
    <property type="entry name" value="Periplasmic binding protein-like II"/>
    <property type="match status" value="1"/>
</dbReference>
<keyword evidence="2" id="KW-0805">Transcription regulation</keyword>
<accession>K6WXS5</accession>
<dbReference type="InterPro" id="IPR005119">
    <property type="entry name" value="LysR_subst-bd"/>
</dbReference>
<dbReference type="PROSITE" id="PS50931">
    <property type="entry name" value="HTH_LYSR"/>
    <property type="match status" value="1"/>
</dbReference>
<evidence type="ECO:0000313" key="8">
    <source>
        <dbReference type="Proteomes" id="UP000006334"/>
    </source>
</evidence>
<proteinExistence type="inferred from homology"/>
<dbReference type="eggNOG" id="COG0583">
    <property type="taxonomic scope" value="Bacteria"/>
</dbReference>
<dbReference type="PANTHER" id="PTHR30346:SF26">
    <property type="entry name" value="HYDROGEN PEROXIDE-INDUCIBLE GENES ACTIVATOR"/>
    <property type="match status" value="1"/>
</dbReference>
<feature type="domain" description="HTH lysR-type" evidence="6">
    <location>
        <begin position="8"/>
        <end position="65"/>
    </location>
</feature>
<dbReference type="EMBL" id="BAEN01000015">
    <property type="protein sequence ID" value="GAC13274.1"/>
    <property type="molecule type" value="Genomic_DNA"/>
</dbReference>
<evidence type="ECO:0000256" key="2">
    <source>
        <dbReference type="ARBA" id="ARBA00023015"/>
    </source>
</evidence>
<protein>
    <submittedName>
        <fullName evidence="7">LysR family transcriptional regulator, hydrogen peroxide-inducible genes activator</fullName>
    </submittedName>
</protein>
<reference evidence="7 8" key="1">
    <citation type="journal article" date="2017" name="Antonie Van Leeuwenhoek">
        <title>Rhizobium rhizosphaerae sp. nov., a novel species isolated from rice rhizosphere.</title>
        <authorList>
            <person name="Zhao J.J."/>
            <person name="Zhang J."/>
            <person name="Zhang R.J."/>
            <person name="Zhang C.W."/>
            <person name="Yin H.Q."/>
            <person name="Zhang X.X."/>
        </authorList>
    </citation>
    <scope>NUCLEOTIDE SEQUENCE [LARGE SCALE GENOMIC DNA]</scope>
    <source>
        <strain evidence="7 8">E3</strain>
    </source>
</reference>
<dbReference type="SUPFAM" id="SSF46785">
    <property type="entry name" value="Winged helix' DNA-binding domain"/>
    <property type="match status" value="1"/>
</dbReference>
<keyword evidence="4" id="KW-0010">Activator</keyword>
<dbReference type="FunFam" id="1.10.10.10:FF:000001">
    <property type="entry name" value="LysR family transcriptional regulator"/>
    <property type="match status" value="1"/>
</dbReference>
<dbReference type="Proteomes" id="UP000006334">
    <property type="component" value="Unassembled WGS sequence"/>
</dbReference>
<comment type="caution">
    <text evidence="7">The sequence shown here is derived from an EMBL/GenBank/DDBJ whole genome shotgun (WGS) entry which is preliminary data.</text>
</comment>
<dbReference type="PANTHER" id="PTHR30346">
    <property type="entry name" value="TRANSCRIPTIONAL DUAL REGULATOR HCAR-RELATED"/>
    <property type="match status" value="1"/>
</dbReference>
<evidence type="ECO:0000259" key="6">
    <source>
        <dbReference type="PROSITE" id="PS50931"/>
    </source>
</evidence>
<keyword evidence="8" id="KW-1185">Reference proteome</keyword>
<comment type="similarity">
    <text evidence="1">Belongs to the LysR transcriptional regulatory family.</text>
</comment>
<dbReference type="STRING" id="1127673.GLIP_0628"/>
<dbReference type="GO" id="GO:0003700">
    <property type="term" value="F:DNA-binding transcription factor activity"/>
    <property type="evidence" value="ECO:0007669"/>
    <property type="project" value="InterPro"/>
</dbReference>
<keyword evidence="3" id="KW-0238">DNA-binding</keyword>
<dbReference type="Gene3D" id="1.10.10.10">
    <property type="entry name" value="Winged helix-like DNA-binding domain superfamily/Winged helix DNA-binding domain"/>
    <property type="match status" value="1"/>
</dbReference>
<dbReference type="InterPro" id="IPR000847">
    <property type="entry name" value="LysR_HTH_N"/>
</dbReference>
<evidence type="ECO:0000256" key="1">
    <source>
        <dbReference type="ARBA" id="ARBA00009437"/>
    </source>
</evidence>
<evidence type="ECO:0000256" key="5">
    <source>
        <dbReference type="ARBA" id="ARBA00023163"/>
    </source>
</evidence>